<proteinExistence type="predicted"/>
<feature type="region of interest" description="Disordered" evidence="1">
    <location>
        <begin position="37"/>
        <end position="69"/>
    </location>
</feature>
<accession>A0A4U5MVU3</accession>
<evidence type="ECO:0000313" key="2">
    <source>
        <dbReference type="EMBL" id="TKR73996.1"/>
    </source>
</evidence>
<dbReference type="Proteomes" id="UP000298663">
    <property type="component" value="Unassembled WGS sequence"/>
</dbReference>
<sequence length="69" mass="7972">MKHHGRMMKFLAESYNDVTEAIIDSAITERCSSCKRCHKNREQTDSDPDDDDNKSSGHRFTPQRLTSKN</sequence>
<reference evidence="3 4" key="2">
    <citation type="journal article" date="2015" name="Genome Biol.">
        <title>Comparative genomics of Steinernema reveals deeply conserved gene regulatory networks.</title>
        <authorList>
            <person name="Dillman A.R."/>
            <person name="Macchietto M."/>
            <person name="Porter C.F."/>
            <person name="Rogers A."/>
            <person name="Williams B."/>
            <person name="Antoshechkin I."/>
            <person name="Lee M.M."/>
            <person name="Goodwin Z."/>
            <person name="Lu X."/>
            <person name="Lewis E.E."/>
            <person name="Goodrich-Blair H."/>
            <person name="Stock S.P."/>
            <person name="Adams B.J."/>
            <person name="Sternberg P.W."/>
            <person name="Mortazavi A."/>
        </authorList>
    </citation>
    <scope>NUCLEOTIDE SEQUENCE [LARGE SCALE GENOMIC DNA]</scope>
    <source>
        <strain evidence="3 4">ALL</strain>
    </source>
</reference>
<dbReference type="EMBL" id="AZBU02000006">
    <property type="protein sequence ID" value="TKR73997.1"/>
    <property type="molecule type" value="Genomic_DNA"/>
</dbReference>
<reference evidence="3" key="3">
    <citation type="journal article" date="2019" name="G3 (Bethesda)">
        <title>Hybrid Assembly of the Genome of the Entomopathogenic Nematode Steinernema carpocapsae Identifies the X-Chromosome.</title>
        <authorList>
            <person name="Serra L."/>
            <person name="Macchietto M."/>
            <person name="Macias-Munoz A."/>
            <person name="McGill C.J."/>
            <person name="Rodriguez I.M."/>
            <person name="Rodriguez B."/>
            <person name="Murad R."/>
            <person name="Mortazavi A."/>
        </authorList>
    </citation>
    <scope>NUCLEOTIDE SEQUENCE</scope>
    <source>
        <strain evidence="3">ALL</strain>
    </source>
</reference>
<evidence type="ECO:0000256" key="1">
    <source>
        <dbReference type="SAM" id="MobiDB-lite"/>
    </source>
</evidence>
<organism evidence="3 4">
    <name type="scientific">Steinernema carpocapsae</name>
    <name type="common">Entomopathogenic nematode</name>
    <dbReference type="NCBI Taxonomy" id="34508"/>
    <lineage>
        <taxon>Eukaryota</taxon>
        <taxon>Metazoa</taxon>
        <taxon>Ecdysozoa</taxon>
        <taxon>Nematoda</taxon>
        <taxon>Chromadorea</taxon>
        <taxon>Rhabditida</taxon>
        <taxon>Tylenchina</taxon>
        <taxon>Panagrolaimomorpha</taxon>
        <taxon>Strongyloidoidea</taxon>
        <taxon>Steinernematidae</taxon>
        <taxon>Steinernema</taxon>
    </lineage>
</organism>
<keyword evidence="4" id="KW-1185">Reference proteome</keyword>
<comment type="caution">
    <text evidence="3">The sequence shown here is derived from an EMBL/GenBank/DDBJ whole genome shotgun (WGS) entry which is preliminary data.</text>
</comment>
<gene>
    <name evidence="2" type="ORF">L596_021231</name>
    <name evidence="3" type="ORF">L596_021232</name>
</gene>
<reference evidence="3" key="1">
    <citation type="submission" date="2013-11" db="EMBL/GenBank/DDBJ databases">
        <authorList>
            <person name="Sternberg P."/>
            <person name="Dillman A."/>
            <person name="Macchietto M."/>
        </authorList>
    </citation>
    <scope>NUCLEOTIDE SEQUENCE</scope>
    <source>
        <strain evidence="3">ALL</strain>
    </source>
</reference>
<evidence type="ECO:0000313" key="4">
    <source>
        <dbReference type="Proteomes" id="UP000298663"/>
    </source>
</evidence>
<dbReference type="AlphaFoldDB" id="A0A4U5MVU3"/>
<evidence type="ECO:0000313" key="3">
    <source>
        <dbReference type="EMBL" id="TKR73997.1"/>
    </source>
</evidence>
<dbReference type="EMBL" id="AZBU02000006">
    <property type="protein sequence ID" value="TKR73996.1"/>
    <property type="molecule type" value="Genomic_DNA"/>
</dbReference>
<name>A0A4U5MVU3_STECR</name>
<protein>
    <submittedName>
        <fullName evidence="3">Uncharacterized protein</fullName>
    </submittedName>
</protein>